<proteinExistence type="predicted"/>
<dbReference type="Proteomes" id="UP001165074">
    <property type="component" value="Unassembled WGS sequence"/>
</dbReference>
<feature type="transmembrane region" description="Helical" evidence="1">
    <location>
        <begin position="118"/>
        <end position="146"/>
    </location>
</feature>
<keyword evidence="1" id="KW-0472">Membrane</keyword>
<evidence type="ECO:0000313" key="3">
    <source>
        <dbReference type="Proteomes" id="UP001165074"/>
    </source>
</evidence>
<sequence length="237" mass="23957">MGISARDALATPSILGFGASTFAAGVIPAAIPIAALAGTLISDPGQIRHAGDRHATVAETAGKAKDDTDAIVKPADGFSTPAARQAYDTRMGQYTKALGDTKDQHSTLDTMMKIAGDVWIALGAASLAVGTALALQAAGVISVSWLPGANAAAFAEANGFAGAMNVVLRGIVTGLRGIITKIITMLKGIKDLSLKRKLILGGLAIGGVMGHSYIGNAVSSIVPVTKPSWPTNAPQTT</sequence>
<dbReference type="RefSeq" id="WP_285568176.1">
    <property type="nucleotide sequence ID" value="NZ_BSTK01000002.1"/>
</dbReference>
<keyword evidence="3" id="KW-1185">Reference proteome</keyword>
<feature type="transmembrane region" description="Helical" evidence="1">
    <location>
        <begin position="14"/>
        <end position="41"/>
    </location>
</feature>
<protein>
    <submittedName>
        <fullName evidence="2">Uncharacterized protein</fullName>
    </submittedName>
</protein>
<accession>A0A9W6RXJ4</accession>
<organism evidence="2 3">
    <name type="scientific">Actinoallomurus iriomotensis</name>
    <dbReference type="NCBI Taxonomy" id="478107"/>
    <lineage>
        <taxon>Bacteria</taxon>
        <taxon>Bacillati</taxon>
        <taxon>Actinomycetota</taxon>
        <taxon>Actinomycetes</taxon>
        <taxon>Streptosporangiales</taxon>
        <taxon>Thermomonosporaceae</taxon>
        <taxon>Actinoallomurus</taxon>
    </lineage>
</organism>
<evidence type="ECO:0000256" key="1">
    <source>
        <dbReference type="SAM" id="Phobius"/>
    </source>
</evidence>
<gene>
    <name evidence="2" type="ORF">Airi02_015730</name>
</gene>
<feature type="transmembrane region" description="Helical" evidence="1">
    <location>
        <begin position="198"/>
        <end position="222"/>
    </location>
</feature>
<feature type="transmembrane region" description="Helical" evidence="1">
    <location>
        <begin position="166"/>
        <end position="186"/>
    </location>
</feature>
<reference evidence="2" key="1">
    <citation type="submission" date="2023-03" db="EMBL/GenBank/DDBJ databases">
        <title>Actinoallomurus iriomotensis NBRC 103684.</title>
        <authorList>
            <person name="Ichikawa N."/>
            <person name="Sato H."/>
            <person name="Tonouchi N."/>
        </authorList>
    </citation>
    <scope>NUCLEOTIDE SEQUENCE</scope>
    <source>
        <strain evidence="2">NBRC 103684</strain>
    </source>
</reference>
<comment type="caution">
    <text evidence="2">The sequence shown here is derived from an EMBL/GenBank/DDBJ whole genome shotgun (WGS) entry which is preliminary data.</text>
</comment>
<keyword evidence="1" id="KW-1133">Transmembrane helix</keyword>
<keyword evidence="1" id="KW-0812">Transmembrane</keyword>
<evidence type="ECO:0000313" key="2">
    <source>
        <dbReference type="EMBL" id="GLY83644.1"/>
    </source>
</evidence>
<name>A0A9W6RXJ4_9ACTN</name>
<dbReference type="EMBL" id="BSTK01000002">
    <property type="protein sequence ID" value="GLY83644.1"/>
    <property type="molecule type" value="Genomic_DNA"/>
</dbReference>
<dbReference type="AlphaFoldDB" id="A0A9W6RXJ4"/>